<comment type="function">
    <text evidence="5">Catalyzes the dephosphorylation of 2-phosphoglycolate.</text>
</comment>
<gene>
    <name evidence="7" type="ordered locus">Mzhil_1929</name>
</gene>
<dbReference type="CDD" id="cd07514">
    <property type="entry name" value="HAD_Pase"/>
    <property type="match status" value="1"/>
</dbReference>
<dbReference type="GeneID" id="10823573"/>
<reference evidence="7 8" key="1">
    <citation type="submission" date="2010-07" db="EMBL/GenBank/DDBJ databases">
        <title>The complete genome of Methanosalsum zhilinae DSM 4017.</title>
        <authorList>
            <consortium name="US DOE Joint Genome Institute (JGI-PGF)"/>
            <person name="Lucas S."/>
            <person name="Copeland A."/>
            <person name="Lapidus A."/>
            <person name="Glavina del Rio T."/>
            <person name="Dalin E."/>
            <person name="Tice H."/>
            <person name="Bruce D."/>
            <person name="Goodwin L."/>
            <person name="Pitluck S."/>
            <person name="Kyrpides N."/>
            <person name="Mavromatis K."/>
            <person name="Ovchinnikova G."/>
            <person name="Daligault H."/>
            <person name="Detter J.C."/>
            <person name="Han C."/>
            <person name="Tapia R."/>
            <person name="Larimer F."/>
            <person name="Land M."/>
            <person name="Hauser L."/>
            <person name="Markowitz V."/>
            <person name="Cheng J.-F."/>
            <person name="Hugenholtz P."/>
            <person name="Woyke T."/>
            <person name="Wu D."/>
            <person name="Spring S."/>
            <person name="Schueler E."/>
            <person name="Brambilla E."/>
            <person name="Klenk H.-P."/>
            <person name="Eisen J.A."/>
        </authorList>
    </citation>
    <scope>NUCLEOTIDE SEQUENCE [LARGE SCALE GENOMIC DNA]</scope>
    <source>
        <strain evidence="8">DSM 4017 / NBRC 107636 / OCM 62 / WeN5</strain>
    </source>
</reference>
<organism evidence="7 8">
    <name type="scientific">Methanosalsum zhilinae (strain DSM 4017 / NBRC 107636 / OCM 62 / WeN5)</name>
    <name type="common">Methanohalophilus zhilinae</name>
    <dbReference type="NCBI Taxonomy" id="679901"/>
    <lineage>
        <taxon>Archaea</taxon>
        <taxon>Methanobacteriati</taxon>
        <taxon>Methanobacteriota</taxon>
        <taxon>Stenosarchaea group</taxon>
        <taxon>Methanomicrobia</taxon>
        <taxon>Methanosarcinales</taxon>
        <taxon>Methanosarcinaceae</taxon>
        <taxon>Methanosalsum</taxon>
    </lineage>
</organism>
<comment type="catalytic activity">
    <reaction evidence="5">
        <text>2-phosphoglycolate + H2O = glycolate + phosphate</text>
        <dbReference type="Rhea" id="RHEA:14369"/>
        <dbReference type="ChEBI" id="CHEBI:15377"/>
        <dbReference type="ChEBI" id="CHEBI:29805"/>
        <dbReference type="ChEBI" id="CHEBI:43474"/>
        <dbReference type="ChEBI" id="CHEBI:58033"/>
        <dbReference type="EC" id="3.1.3.18"/>
    </reaction>
</comment>
<dbReference type="GO" id="GO:0005829">
    <property type="term" value="C:cytosol"/>
    <property type="evidence" value="ECO:0007669"/>
    <property type="project" value="TreeGrafter"/>
</dbReference>
<dbReference type="GO" id="GO:0000287">
    <property type="term" value="F:magnesium ion binding"/>
    <property type="evidence" value="ECO:0007669"/>
    <property type="project" value="InterPro"/>
</dbReference>
<evidence type="ECO:0000256" key="4">
    <source>
        <dbReference type="ARBA" id="ARBA00023277"/>
    </source>
</evidence>
<evidence type="ECO:0000313" key="8">
    <source>
        <dbReference type="Proteomes" id="UP000006622"/>
    </source>
</evidence>
<dbReference type="EMBL" id="CP002101">
    <property type="protein sequence ID" value="AEH61764.1"/>
    <property type="molecule type" value="Genomic_DNA"/>
</dbReference>
<dbReference type="KEGG" id="mzh:Mzhil_1929"/>
<comment type="cofactor">
    <cofactor evidence="5">
        <name>Mg(2+)</name>
        <dbReference type="ChEBI" id="CHEBI:18420"/>
    </cofactor>
</comment>
<dbReference type="AlphaFoldDB" id="F7XKI9"/>
<keyword evidence="3 5" id="KW-0460">Magnesium</keyword>
<feature type="binding site" evidence="5">
    <location>
        <position position="151"/>
    </location>
    <ligand>
        <name>substrate</name>
    </ligand>
</feature>
<dbReference type="OrthoDB" id="120822at2157"/>
<dbReference type="HAMAP" id="MF_01419">
    <property type="entry name" value="GPH_hydrolase_arch"/>
    <property type="match status" value="1"/>
</dbReference>
<dbReference type="Gene3D" id="3.40.50.1000">
    <property type="entry name" value="HAD superfamily/HAD-like"/>
    <property type="match status" value="1"/>
</dbReference>
<dbReference type="NCBIfam" id="NF002245">
    <property type="entry name" value="PRK01158.1"/>
    <property type="match status" value="1"/>
</dbReference>
<dbReference type="NCBIfam" id="TIGR01482">
    <property type="entry name" value="SPP-subfamily"/>
    <property type="match status" value="1"/>
</dbReference>
<dbReference type="InterPro" id="IPR006379">
    <property type="entry name" value="HAD-SF_hydro_IIB"/>
</dbReference>
<dbReference type="InterPro" id="IPR023214">
    <property type="entry name" value="HAD_sf"/>
</dbReference>
<feature type="binding site" evidence="5">
    <location>
        <position position="9"/>
    </location>
    <ligand>
        <name>Mg(2+)</name>
        <dbReference type="ChEBI" id="CHEBI:18420"/>
    </ligand>
</feature>
<feature type="active site" description="Nucleophile" evidence="5">
    <location>
        <position position="9"/>
    </location>
</feature>
<evidence type="ECO:0000256" key="2">
    <source>
        <dbReference type="ARBA" id="ARBA00022801"/>
    </source>
</evidence>
<feature type="binding site" evidence="5">
    <location>
        <position position="11"/>
    </location>
    <ligand>
        <name>Mg(2+)</name>
        <dbReference type="ChEBI" id="CHEBI:18420"/>
    </ligand>
</feature>
<dbReference type="EC" id="3.1.3.18" evidence="5 6"/>
<proteinExistence type="inferred from homology"/>
<sequence>MVFKAIVVDIDGTITYPDRRLDFTAAEKLRSLKVPVVLATGNILCYARATSKLIGLSGATIAENGGIFSTAYDNKPHIVEGTLEECERAVEYLSTFFDITRLDAEYRKTEVALRRDFDASEARRILRKEKFEVEIIDTNYAIHVKNSRVDKGTGLIELARLLDFVPGDFIAIGDSENDREMLQVSGFGIAVSNADVDTKKNADLVTSRAYGEGTSEAIDYLISKKMI</sequence>
<keyword evidence="4 5" id="KW-0119">Carbohydrate metabolism</keyword>
<dbReference type="InterPro" id="IPR006382">
    <property type="entry name" value="PGPase"/>
</dbReference>
<feature type="binding site" evidence="5">
    <location>
        <position position="178"/>
    </location>
    <ligand>
        <name>Mg(2+)</name>
        <dbReference type="ChEBI" id="CHEBI:18420"/>
    </ligand>
</feature>
<dbReference type="InterPro" id="IPR036412">
    <property type="entry name" value="HAD-like_sf"/>
</dbReference>
<dbReference type="Proteomes" id="UP000006622">
    <property type="component" value="Chromosome"/>
</dbReference>
<dbReference type="NCBIfam" id="TIGR01484">
    <property type="entry name" value="HAD-SF-IIB"/>
    <property type="match status" value="1"/>
</dbReference>
<accession>F7XKI9</accession>
<dbReference type="GO" id="GO:0008967">
    <property type="term" value="F:phosphoglycolate phosphatase activity"/>
    <property type="evidence" value="ECO:0007669"/>
    <property type="project" value="UniProtKB-UniRule"/>
</dbReference>
<evidence type="ECO:0000256" key="5">
    <source>
        <dbReference type="HAMAP-Rule" id="MF_01419"/>
    </source>
</evidence>
<comment type="similarity">
    <text evidence="5">Belongs to the archaeal SPP-like hydrolase family.</text>
</comment>
<dbReference type="Gene3D" id="3.90.1070.10">
    <property type="match status" value="1"/>
</dbReference>
<dbReference type="STRING" id="679901.Mzhil_1929"/>
<keyword evidence="2 5" id="KW-0378">Hydrolase</keyword>
<evidence type="ECO:0000256" key="3">
    <source>
        <dbReference type="ARBA" id="ARBA00022842"/>
    </source>
</evidence>
<dbReference type="SUPFAM" id="SSF56784">
    <property type="entry name" value="HAD-like"/>
    <property type="match status" value="1"/>
</dbReference>
<dbReference type="PANTHER" id="PTHR10000">
    <property type="entry name" value="PHOSPHOSERINE PHOSPHATASE"/>
    <property type="match status" value="1"/>
</dbReference>
<protein>
    <recommendedName>
        <fullName evidence="5 6">Phosphoglycolate phosphatase</fullName>
        <shortName evidence="5">PGP</shortName>
        <shortName evidence="5">PGPase</shortName>
        <ecNumber evidence="5 6">3.1.3.18</ecNumber>
    </recommendedName>
</protein>
<keyword evidence="1 5" id="KW-0479">Metal-binding</keyword>
<evidence type="ECO:0000313" key="7">
    <source>
        <dbReference type="EMBL" id="AEH61764.1"/>
    </source>
</evidence>
<dbReference type="PANTHER" id="PTHR10000:SF8">
    <property type="entry name" value="HAD SUPERFAMILY HYDROLASE-LIKE, TYPE 3"/>
    <property type="match status" value="1"/>
</dbReference>
<feature type="binding site" evidence="5">
    <location>
        <position position="174"/>
    </location>
    <ligand>
        <name>Mg(2+)</name>
        <dbReference type="ChEBI" id="CHEBI:18420"/>
    </ligand>
</feature>
<dbReference type="Pfam" id="PF08282">
    <property type="entry name" value="Hydrolase_3"/>
    <property type="match status" value="2"/>
</dbReference>
<dbReference type="HOGENOM" id="CLU_044146_2_0_2"/>
<evidence type="ECO:0000256" key="1">
    <source>
        <dbReference type="ARBA" id="ARBA00022723"/>
    </source>
</evidence>
<dbReference type="NCBIfam" id="TIGR01487">
    <property type="entry name" value="Pglycolate_arch"/>
    <property type="match status" value="1"/>
</dbReference>
<keyword evidence="8" id="KW-1185">Reference proteome</keyword>
<evidence type="ECO:0000256" key="6">
    <source>
        <dbReference type="NCBIfam" id="TIGR01487"/>
    </source>
</evidence>
<name>F7XKI9_METZD</name>
<dbReference type="RefSeq" id="WP_013899200.1">
    <property type="nucleotide sequence ID" value="NC_015676.1"/>
</dbReference>